<dbReference type="PANTHER" id="PTHR43248">
    <property type="entry name" value="2-SUCCINYL-6-HYDROXY-2,4-CYCLOHEXADIENE-1-CARBOXYLATE SYNTHASE"/>
    <property type="match status" value="1"/>
</dbReference>
<organism evidence="5 6">
    <name type="scientific">Amylocarpus encephaloides</name>
    <dbReference type="NCBI Taxonomy" id="45428"/>
    <lineage>
        <taxon>Eukaryota</taxon>
        <taxon>Fungi</taxon>
        <taxon>Dikarya</taxon>
        <taxon>Ascomycota</taxon>
        <taxon>Pezizomycotina</taxon>
        <taxon>Leotiomycetes</taxon>
        <taxon>Helotiales</taxon>
        <taxon>Helotiales incertae sedis</taxon>
        <taxon>Amylocarpus</taxon>
    </lineage>
</organism>
<name>A0A9P7YJT6_9HELO</name>
<dbReference type="Gene3D" id="3.40.50.1820">
    <property type="entry name" value="alpha/beta hydrolase"/>
    <property type="match status" value="1"/>
</dbReference>
<feature type="domain" description="AB hydrolase-1" evidence="3">
    <location>
        <begin position="66"/>
        <end position="245"/>
    </location>
</feature>
<evidence type="ECO:0000256" key="2">
    <source>
        <dbReference type="ARBA" id="ARBA00022801"/>
    </source>
</evidence>
<gene>
    <name evidence="5" type="ORF">BJ875DRAFT_483477</name>
</gene>
<dbReference type="SUPFAM" id="SSF53474">
    <property type="entry name" value="alpha/beta-Hydrolases"/>
    <property type="match status" value="1"/>
</dbReference>
<reference evidence="5" key="1">
    <citation type="journal article" date="2021" name="IMA Fungus">
        <title>Genomic characterization of three marine fungi, including Emericellopsis atlantica sp. nov. with signatures of a generalist lifestyle and marine biomass degradation.</title>
        <authorList>
            <person name="Hagestad O.C."/>
            <person name="Hou L."/>
            <person name="Andersen J.H."/>
            <person name="Hansen E.H."/>
            <person name="Altermark B."/>
            <person name="Li C."/>
            <person name="Kuhnert E."/>
            <person name="Cox R.J."/>
            <person name="Crous P.W."/>
            <person name="Spatafora J.W."/>
            <person name="Lail K."/>
            <person name="Amirebrahimi M."/>
            <person name="Lipzen A."/>
            <person name="Pangilinan J."/>
            <person name="Andreopoulos W."/>
            <person name="Hayes R.D."/>
            <person name="Ng V."/>
            <person name="Grigoriev I.V."/>
            <person name="Jackson S.A."/>
            <person name="Sutton T.D.S."/>
            <person name="Dobson A.D.W."/>
            <person name="Rama T."/>
        </authorList>
    </citation>
    <scope>NUCLEOTIDE SEQUENCE</scope>
    <source>
        <strain evidence="5">TRa018bII</strain>
    </source>
</reference>
<dbReference type="InterPro" id="IPR013595">
    <property type="entry name" value="Pept_S33_TAP-like_C"/>
</dbReference>
<feature type="domain" description="Peptidase S33 tripeptidyl aminopeptidase-like C-terminal" evidence="4">
    <location>
        <begin position="384"/>
        <end position="481"/>
    </location>
</feature>
<protein>
    <recommendedName>
        <fullName evidence="7">AB hydrolase-1 domain-containing protein</fullName>
    </recommendedName>
</protein>
<evidence type="ECO:0000313" key="5">
    <source>
        <dbReference type="EMBL" id="KAG9235189.1"/>
    </source>
</evidence>
<comment type="similarity">
    <text evidence="1">Belongs to the peptidase S33 family.</text>
</comment>
<dbReference type="PANTHER" id="PTHR43248:SF30">
    <property type="entry name" value="AB HYDROLASE-1 DOMAIN-CONTAINING PROTEIN"/>
    <property type="match status" value="1"/>
</dbReference>
<keyword evidence="2" id="KW-0378">Hydrolase</keyword>
<comment type="caution">
    <text evidence="5">The sequence shown here is derived from an EMBL/GenBank/DDBJ whole genome shotgun (WGS) entry which is preliminary data.</text>
</comment>
<evidence type="ECO:0000256" key="1">
    <source>
        <dbReference type="ARBA" id="ARBA00010088"/>
    </source>
</evidence>
<dbReference type="OrthoDB" id="425534at2759"/>
<dbReference type="InterPro" id="IPR051601">
    <property type="entry name" value="Serine_prot/Carboxylest_S33"/>
</dbReference>
<sequence length="484" mass="52440">MCRVPPLSPRTSPTISWKNCINESDPPNLQCGSIQVPVDYGKPHCEHFNLTFARIKTNGISCLGSLVYNPGGPGGAGSDVVFAHVLKGISVWSAELLAQYDLIGLDPRGTGLSNPMKCDPTIWNQRVSMTPQNEEEFNQLVENNKAFSESCRNLTGPIFDFMDTASAAKDMDMVRRALQEDKLNFLGQSYDSQLGSRYAGLFPQNIGRMVLDGITDVSLPGTAQLLIKSNTYESTLNEFFKWCNTTIQCALINQDAPGIFDKLIGTANTNPIPAPGCSPLSEHPCRSDATSEEILTEVQLGLIGFNGTVSFTGWPALSLGILEASKGNATLLSRPIITTPTSSDFSFLGVACFDCKATSISHIDLLLKRQMTSTLSPHTLGATQTYQAQAQCTGWAAPATNTNHALKPKKIAQLPELLLVNSLWDPSTSIVWANLLREQLLSARLVLRKGAGHTSYFAAGETSRAMDGFLLRGELPEQGTTFKS</sequence>
<dbReference type="GO" id="GO:0016787">
    <property type="term" value="F:hydrolase activity"/>
    <property type="evidence" value="ECO:0007669"/>
    <property type="project" value="UniProtKB-KW"/>
</dbReference>
<accession>A0A9P7YJT6</accession>
<dbReference type="Pfam" id="PF00561">
    <property type="entry name" value="Abhydrolase_1"/>
    <property type="match status" value="1"/>
</dbReference>
<dbReference type="InterPro" id="IPR000073">
    <property type="entry name" value="AB_hydrolase_1"/>
</dbReference>
<evidence type="ECO:0000259" key="4">
    <source>
        <dbReference type="Pfam" id="PF08386"/>
    </source>
</evidence>
<dbReference type="Proteomes" id="UP000824998">
    <property type="component" value="Unassembled WGS sequence"/>
</dbReference>
<proteinExistence type="inferred from homology"/>
<evidence type="ECO:0000259" key="3">
    <source>
        <dbReference type="Pfam" id="PF00561"/>
    </source>
</evidence>
<evidence type="ECO:0008006" key="7">
    <source>
        <dbReference type="Google" id="ProtNLM"/>
    </source>
</evidence>
<keyword evidence="6" id="KW-1185">Reference proteome</keyword>
<dbReference type="Pfam" id="PF08386">
    <property type="entry name" value="Abhydrolase_4"/>
    <property type="match status" value="1"/>
</dbReference>
<dbReference type="AlphaFoldDB" id="A0A9P7YJT6"/>
<dbReference type="InterPro" id="IPR029058">
    <property type="entry name" value="AB_hydrolase_fold"/>
</dbReference>
<dbReference type="EMBL" id="MU251439">
    <property type="protein sequence ID" value="KAG9235189.1"/>
    <property type="molecule type" value="Genomic_DNA"/>
</dbReference>
<evidence type="ECO:0000313" key="6">
    <source>
        <dbReference type="Proteomes" id="UP000824998"/>
    </source>
</evidence>